<dbReference type="InterPro" id="IPR036565">
    <property type="entry name" value="Mur-like_cat_sf"/>
</dbReference>
<keyword evidence="13 17" id="KW-0961">Cell wall biogenesis/degradation</keyword>
<evidence type="ECO:0000256" key="13">
    <source>
        <dbReference type="ARBA" id="ARBA00023316"/>
    </source>
</evidence>
<evidence type="ECO:0000256" key="9">
    <source>
        <dbReference type="ARBA" id="ARBA00022741"/>
    </source>
</evidence>
<keyword evidence="8 17" id="KW-0436">Ligase</keyword>
<dbReference type="NCBIfam" id="TIGR01087">
    <property type="entry name" value="murD"/>
    <property type="match status" value="1"/>
</dbReference>
<comment type="function">
    <text evidence="1 17 18">Cell wall formation. Catalyzes the addition of glutamate to the nucleotide precursor UDP-N-acetylmuramoyl-L-alanine (UMA).</text>
</comment>
<gene>
    <name evidence="17 21" type="primary">murD</name>
    <name evidence="21" type="ORF">GM661_08660</name>
</gene>
<dbReference type="Gene3D" id="3.40.1190.10">
    <property type="entry name" value="Mur-like, catalytic domain"/>
    <property type="match status" value="1"/>
</dbReference>
<dbReference type="RefSeq" id="WP_230869630.1">
    <property type="nucleotide sequence ID" value="NZ_CP046640.1"/>
</dbReference>
<evidence type="ECO:0000256" key="11">
    <source>
        <dbReference type="ARBA" id="ARBA00022960"/>
    </source>
</evidence>
<dbReference type="InterPro" id="IPR005762">
    <property type="entry name" value="MurD"/>
</dbReference>
<dbReference type="GO" id="GO:0005524">
    <property type="term" value="F:ATP binding"/>
    <property type="evidence" value="ECO:0007669"/>
    <property type="project" value="UniProtKB-UniRule"/>
</dbReference>
<keyword evidence="10 17" id="KW-0067">ATP-binding</keyword>
<dbReference type="SUPFAM" id="SSF53244">
    <property type="entry name" value="MurD-like peptide ligases, peptide-binding domain"/>
    <property type="match status" value="1"/>
</dbReference>
<comment type="subcellular location">
    <subcellularLocation>
        <location evidence="2 17 18">Cytoplasm</location>
    </subcellularLocation>
</comment>
<evidence type="ECO:0000256" key="8">
    <source>
        <dbReference type="ARBA" id="ARBA00022598"/>
    </source>
</evidence>
<dbReference type="GO" id="GO:0009252">
    <property type="term" value="P:peptidoglycan biosynthetic process"/>
    <property type="evidence" value="ECO:0007669"/>
    <property type="project" value="UniProtKB-UniRule"/>
</dbReference>
<evidence type="ECO:0000256" key="7">
    <source>
        <dbReference type="ARBA" id="ARBA00022490"/>
    </source>
</evidence>
<keyword evidence="22" id="KW-1185">Reference proteome</keyword>
<evidence type="ECO:0000256" key="2">
    <source>
        <dbReference type="ARBA" id="ARBA00004496"/>
    </source>
</evidence>
<sequence length="461" mass="50957">MIEVAGKRIAVIGLSRTGIATATMLNEHGAKVIASDVKSKEELEKTVNILTEKGIEFELGGHGEKCLACDLLVVSPGVPLELPFFKKAAAKGIPIIGEIELAYHFTKASIIAITGTNGKTTTTRLLGNIMEKSMPGQVKVVGNIGVPMIQEVVGLDSDDWIIAEISSFQLETIKEFRPYISLYLNFTPDHLDRHKTIEGYWEAKRRLFMNQRAGDYAIINDDDPAVIRAAEGCKAWKYLISTSNCIARGVYLKDGQLFIRDKDKTGILKESIISVDDIPLRGRHNVMNTAFAITAAHLAGVDKDDIRQGILNFSAEEHRLQEIAVDDDGTLYIDDSKATNPDAAINALNSFSQPLILIAGGQDRDADFSEFARTVYEKVRVLVLLGETKKKLKEAVLKKGFDNINIHEAVDMKEAVSLAFNELRAGDCLLLSPACPSWDMYLNYKERGREFQREVDLKRGG</sequence>
<comment type="pathway">
    <text evidence="3 17 18">Cell wall biogenesis; peptidoglycan biosynthesis.</text>
</comment>
<evidence type="ECO:0000256" key="12">
    <source>
        <dbReference type="ARBA" id="ARBA00022984"/>
    </source>
</evidence>
<dbReference type="SUPFAM" id="SSF51984">
    <property type="entry name" value="MurCD N-terminal domain"/>
    <property type="match status" value="1"/>
</dbReference>
<dbReference type="GO" id="GO:0071555">
    <property type="term" value="P:cell wall organization"/>
    <property type="evidence" value="ECO:0007669"/>
    <property type="project" value="UniProtKB-KW"/>
</dbReference>
<name>A0A8A7K9Y0_9FIRM</name>
<dbReference type="Proteomes" id="UP000665020">
    <property type="component" value="Chromosome"/>
</dbReference>
<keyword evidence="9 17" id="KW-0547">Nucleotide-binding</keyword>
<keyword evidence="7 17" id="KW-0963">Cytoplasm</keyword>
<dbReference type="SUPFAM" id="SSF53623">
    <property type="entry name" value="MurD-like peptide ligases, catalytic domain"/>
    <property type="match status" value="1"/>
</dbReference>
<dbReference type="Pfam" id="PF08245">
    <property type="entry name" value="Mur_ligase_M"/>
    <property type="match status" value="1"/>
</dbReference>
<dbReference type="GO" id="GO:0008764">
    <property type="term" value="F:UDP-N-acetylmuramoylalanine-D-glutamate ligase activity"/>
    <property type="evidence" value="ECO:0007669"/>
    <property type="project" value="UniProtKB-UniRule"/>
</dbReference>
<dbReference type="PANTHER" id="PTHR43692:SF1">
    <property type="entry name" value="UDP-N-ACETYLMURAMOYLALANINE--D-GLUTAMATE LIGASE"/>
    <property type="match status" value="1"/>
</dbReference>
<dbReference type="Pfam" id="PF02875">
    <property type="entry name" value="Mur_ligase_C"/>
    <property type="match status" value="1"/>
</dbReference>
<dbReference type="HAMAP" id="MF_00639">
    <property type="entry name" value="MurD"/>
    <property type="match status" value="1"/>
</dbReference>
<dbReference type="InterPro" id="IPR004101">
    <property type="entry name" value="Mur_ligase_C"/>
</dbReference>
<evidence type="ECO:0000256" key="6">
    <source>
        <dbReference type="ARBA" id="ARBA00015655"/>
    </source>
</evidence>
<dbReference type="AlphaFoldDB" id="A0A8A7K9Y0"/>
<evidence type="ECO:0000256" key="16">
    <source>
        <dbReference type="ARBA" id="ARBA00047632"/>
    </source>
</evidence>
<dbReference type="GO" id="GO:0008360">
    <property type="term" value="P:regulation of cell shape"/>
    <property type="evidence" value="ECO:0007669"/>
    <property type="project" value="UniProtKB-KW"/>
</dbReference>
<dbReference type="UniPathway" id="UPA00219"/>
<evidence type="ECO:0000256" key="17">
    <source>
        <dbReference type="HAMAP-Rule" id="MF_00639"/>
    </source>
</evidence>
<keyword evidence="17 18" id="KW-0132">Cell division</keyword>
<dbReference type="PANTHER" id="PTHR43692">
    <property type="entry name" value="UDP-N-ACETYLMURAMOYLALANINE--D-GLUTAMATE LIGASE"/>
    <property type="match status" value="1"/>
</dbReference>
<dbReference type="GO" id="GO:0005737">
    <property type="term" value="C:cytoplasm"/>
    <property type="evidence" value="ECO:0007669"/>
    <property type="project" value="UniProtKB-SubCell"/>
</dbReference>
<comment type="catalytic activity">
    <reaction evidence="16 17 18">
        <text>UDP-N-acetyl-alpha-D-muramoyl-L-alanine + D-glutamate + ATP = UDP-N-acetyl-alpha-D-muramoyl-L-alanyl-D-glutamate + ADP + phosphate + H(+)</text>
        <dbReference type="Rhea" id="RHEA:16429"/>
        <dbReference type="ChEBI" id="CHEBI:15378"/>
        <dbReference type="ChEBI" id="CHEBI:29986"/>
        <dbReference type="ChEBI" id="CHEBI:30616"/>
        <dbReference type="ChEBI" id="CHEBI:43474"/>
        <dbReference type="ChEBI" id="CHEBI:83898"/>
        <dbReference type="ChEBI" id="CHEBI:83900"/>
        <dbReference type="ChEBI" id="CHEBI:456216"/>
        <dbReference type="EC" id="6.3.2.9"/>
    </reaction>
</comment>
<dbReference type="Gene3D" id="3.40.50.720">
    <property type="entry name" value="NAD(P)-binding Rossmann-like Domain"/>
    <property type="match status" value="1"/>
</dbReference>
<evidence type="ECO:0000256" key="3">
    <source>
        <dbReference type="ARBA" id="ARBA00004752"/>
    </source>
</evidence>
<dbReference type="Pfam" id="PF21799">
    <property type="entry name" value="MurD-like_N"/>
    <property type="match status" value="1"/>
</dbReference>
<dbReference type="InterPro" id="IPR036615">
    <property type="entry name" value="Mur_ligase_C_dom_sf"/>
</dbReference>
<evidence type="ECO:0000256" key="1">
    <source>
        <dbReference type="ARBA" id="ARBA00002734"/>
    </source>
</evidence>
<dbReference type="EMBL" id="CP046640">
    <property type="protein sequence ID" value="QTL98040.1"/>
    <property type="molecule type" value="Genomic_DNA"/>
</dbReference>
<dbReference type="InterPro" id="IPR013221">
    <property type="entry name" value="Mur_ligase_cen"/>
</dbReference>
<reference evidence="21" key="1">
    <citation type="submission" date="2019-12" db="EMBL/GenBank/DDBJ databases">
        <authorList>
            <person name="zhang j."/>
            <person name="sun C.M."/>
        </authorList>
    </citation>
    <scope>NUCLEOTIDE SEQUENCE</scope>
    <source>
        <strain evidence="21">NS-1</strain>
    </source>
</reference>
<keyword evidence="17 18" id="KW-0131">Cell cycle</keyword>
<evidence type="ECO:0000259" key="19">
    <source>
        <dbReference type="Pfam" id="PF02875"/>
    </source>
</evidence>
<organism evidence="21 22">
    <name type="scientific">Iocasia fonsfrigidae</name>
    <dbReference type="NCBI Taxonomy" id="2682810"/>
    <lineage>
        <taxon>Bacteria</taxon>
        <taxon>Bacillati</taxon>
        <taxon>Bacillota</taxon>
        <taxon>Clostridia</taxon>
        <taxon>Halanaerobiales</taxon>
        <taxon>Halanaerobiaceae</taxon>
        <taxon>Iocasia</taxon>
    </lineage>
</organism>
<dbReference type="GO" id="GO:0051301">
    <property type="term" value="P:cell division"/>
    <property type="evidence" value="ECO:0007669"/>
    <property type="project" value="UniProtKB-KW"/>
</dbReference>
<evidence type="ECO:0000256" key="18">
    <source>
        <dbReference type="RuleBase" id="RU003664"/>
    </source>
</evidence>
<dbReference type="KEGG" id="ifn:GM661_08660"/>
<protein>
    <recommendedName>
        <fullName evidence="6 17">UDP-N-acetylmuramoylalanine--D-glutamate ligase</fullName>
        <ecNumber evidence="5 17">6.3.2.9</ecNumber>
    </recommendedName>
    <alternativeName>
        <fullName evidence="15 17">D-glutamic acid-adding enzyme</fullName>
    </alternativeName>
    <alternativeName>
        <fullName evidence="14 17">UDP-N-acetylmuramoyl-L-alanyl-D-glutamate synthetase</fullName>
    </alternativeName>
</protein>
<evidence type="ECO:0000256" key="14">
    <source>
        <dbReference type="ARBA" id="ARBA00030398"/>
    </source>
</evidence>
<feature type="domain" description="Mur ligase C-terminal" evidence="19">
    <location>
        <begin position="318"/>
        <end position="435"/>
    </location>
</feature>
<evidence type="ECO:0000313" key="22">
    <source>
        <dbReference type="Proteomes" id="UP000665020"/>
    </source>
</evidence>
<comment type="similarity">
    <text evidence="4 17">Belongs to the MurCDEF family.</text>
</comment>
<evidence type="ECO:0000256" key="15">
    <source>
        <dbReference type="ARBA" id="ARBA00032324"/>
    </source>
</evidence>
<feature type="binding site" evidence="17">
    <location>
        <begin position="115"/>
        <end position="121"/>
    </location>
    <ligand>
        <name>ATP</name>
        <dbReference type="ChEBI" id="CHEBI:30616"/>
    </ligand>
</feature>
<dbReference type="Gene3D" id="3.90.190.20">
    <property type="entry name" value="Mur ligase, C-terminal domain"/>
    <property type="match status" value="1"/>
</dbReference>
<evidence type="ECO:0000256" key="10">
    <source>
        <dbReference type="ARBA" id="ARBA00022840"/>
    </source>
</evidence>
<evidence type="ECO:0000259" key="20">
    <source>
        <dbReference type="Pfam" id="PF08245"/>
    </source>
</evidence>
<keyword evidence="12 17" id="KW-0573">Peptidoglycan synthesis</keyword>
<feature type="domain" description="Mur ligase central" evidence="20">
    <location>
        <begin position="113"/>
        <end position="296"/>
    </location>
</feature>
<keyword evidence="11 17" id="KW-0133">Cell shape</keyword>
<evidence type="ECO:0000256" key="5">
    <source>
        <dbReference type="ARBA" id="ARBA00012212"/>
    </source>
</evidence>
<evidence type="ECO:0000313" key="21">
    <source>
        <dbReference type="EMBL" id="QTL98040.1"/>
    </source>
</evidence>
<dbReference type="EC" id="6.3.2.9" evidence="5 17"/>
<proteinExistence type="inferred from homology"/>
<accession>A0A8A7K9Y0</accession>
<evidence type="ECO:0000256" key="4">
    <source>
        <dbReference type="ARBA" id="ARBA00010416"/>
    </source>
</evidence>